<dbReference type="SUPFAM" id="SSF54928">
    <property type="entry name" value="RNA-binding domain, RBD"/>
    <property type="match status" value="1"/>
</dbReference>
<dbReference type="InterPro" id="IPR050374">
    <property type="entry name" value="RRT5_SRSF_SR"/>
</dbReference>
<keyword evidence="10" id="KW-1185">Reference proteome</keyword>
<dbReference type="GO" id="GO:0003729">
    <property type="term" value="F:mRNA binding"/>
    <property type="evidence" value="ECO:0007669"/>
    <property type="project" value="TreeGrafter"/>
</dbReference>
<feature type="compositionally biased region" description="Basic and acidic residues" evidence="7">
    <location>
        <begin position="189"/>
        <end position="211"/>
    </location>
</feature>
<dbReference type="GO" id="GO:0006397">
    <property type="term" value="P:mRNA processing"/>
    <property type="evidence" value="ECO:0007669"/>
    <property type="project" value="UniProtKB-KW"/>
</dbReference>
<feature type="compositionally biased region" description="Basic and acidic residues" evidence="7">
    <location>
        <begin position="349"/>
        <end position="361"/>
    </location>
</feature>
<gene>
    <name evidence="9" type="ORF">Naga_100013g57</name>
</gene>
<evidence type="ECO:0000256" key="6">
    <source>
        <dbReference type="PROSITE-ProRule" id="PRU00176"/>
    </source>
</evidence>
<protein>
    <submittedName>
        <fullName evidence="9">Serine arginine-rich splicing factor 4</fullName>
    </submittedName>
</protein>
<feature type="region of interest" description="Disordered" evidence="7">
    <location>
        <begin position="168"/>
        <end position="411"/>
    </location>
</feature>
<dbReference type="AlphaFoldDB" id="W7UCP1"/>
<dbReference type="Proteomes" id="UP000019335">
    <property type="component" value="Chromosome 1"/>
</dbReference>
<dbReference type="EMBL" id="AZIL01000033">
    <property type="protein sequence ID" value="EWM30536.1"/>
    <property type="molecule type" value="Genomic_DNA"/>
</dbReference>
<dbReference type="GO" id="GO:0005634">
    <property type="term" value="C:nucleus"/>
    <property type="evidence" value="ECO:0007669"/>
    <property type="project" value="UniProtKB-SubCell"/>
</dbReference>
<evidence type="ECO:0000256" key="7">
    <source>
        <dbReference type="SAM" id="MobiDB-lite"/>
    </source>
</evidence>
<dbReference type="InterPro" id="IPR035979">
    <property type="entry name" value="RBD_domain_sf"/>
</dbReference>
<keyword evidence="3" id="KW-0677">Repeat</keyword>
<feature type="compositionally biased region" description="Pro residues" evidence="7">
    <location>
        <begin position="363"/>
        <end position="376"/>
    </location>
</feature>
<proteinExistence type="predicted"/>
<dbReference type="GO" id="GO:0005737">
    <property type="term" value="C:cytoplasm"/>
    <property type="evidence" value="ECO:0007669"/>
    <property type="project" value="TreeGrafter"/>
</dbReference>
<evidence type="ECO:0000256" key="4">
    <source>
        <dbReference type="ARBA" id="ARBA00022884"/>
    </source>
</evidence>
<comment type="caution">
    <text evidence="9">The sequence shown here is derived from an EMBL/GenBank/DDBJ whole genome shotgun (WGS) entry which is preliminary data.</text>
</comment>
<dbReference type="Gene3D" id="3.30.70.330">
    <property type="match status" value="2"/>
</dbReference>
<feature type="domain" description="RRM" evidence="8">
    <location>
        <begin position="4"/>
        <end position="79"/>
    </location>
</feature>
<evidence type="ECO:0000313" key="10">
    <source>
        <dbReference type="Proteomes" id="UP000019335"/>
    </source>
</evidence>
<accession>W7UCP1</accession>
<reference evidence="9 10" key="1">
    <citation type="journal article" date="2014" name="Mol. Plant">
        <title>Chromosome Scale Genome Assembly and Transcriptome Profiling of Nannochloropsis gaditana in Nitrogen Depletion.</title>
        <authorList>
            <person name="Corteggiani Carpinelli E."/>
            <person name="Telatin A."/>
            <person name="Vitulo N."/>
            <person name="Forcato C."/>
            <person name="D'Angelo M."/>
            <person name="Schiavon R."/>
            <person name="Vezzi A."/>
            <person name="Giacometti G.M."/>
            <person name="Morosinotto T."/>
            <person name="Valle G."/>
        </authorList>
    </citation>
    <scope>NUCLEOTIDE SEQUENCE [LARGE SCALE GENOMIC DNA]</scope>
    <source>
        <strain evidence="9 10">B-31</strain>
    </source>
</reference>
<organism evidence="9 10">
    <name type="scientific">Nannochloropsis gaditana</name>
    <dbReference type="NCBI Taxonomy" id="72520"/>
    <lineage>
        <taxon>Eukaryota</taxon>
        <taxon>Sar</taxon>
        <taxon>Stramenopiles</taxon>
        <taxon>Ochrophyta</taxon>
        <taxon>Eustigmatophyceae</taxon>
        <taxon>Eustigmatales</taxon>
        <taxon>Monodopsidaceae</taxon>
        <taxon>Nannochloropsis</taxon>
    </lineage>
</organism>
<dbReference type="Pfam" id="PF00076">
    <property type="entry name" value="RRM_1"/>
    <property type="match status" value="1"/>
</dbReference>
<evidence type="ECO:0000259" key="8">
    <source>
        <dbReference type="PROSITE" id="PS50102"/>
    </source>
</evidence>
<keyword evidence="5" id="KW-0539">Nucleus</keyword>
<sequence length="411" mass="46078">MPGTRLYVGNLTPSVTGDELREIFSGYGPIDRVDMKKDGYAFVEFVRGREGEDAVVAAAQGMNKKELHGLILTVEEAKGPKREGPRPEMQRSDFRIRVEGMPREATWQDLKDFARGKKGLAPLYTEVLRGTPGVGIIEYHRREDMIEALSLIHNTELRGVVVQVYEDTPMSRDRGPERRPGFSRSPPGDYRRGDNRFPPRDRPRSRSRERYPPSYMPPDPYAYRRGRSRSRSPPPGRYPPPYPEDPYRRGGPLPPPPQPAFYDNYDYRRDSRARSRSPPPRYAPPYESRYVSPPSSGGRPRDYSPRRPRAAADDDYRYAPPPPRYAPPGPYDGGREGSAGGFAGGRFPADGRFEEPFDGGRHPPGPPASSRPPAHAPMPDMYMPGPRPPGLGGGEAGGSRDPRRREWGGGR</sequence>
<evidence type="ECO:0000256" key="1">
    <source>
        <dbReference type="ARBA" id="ARBA00004123"/>
    </source>
</evidence>
<feature type="compositionally biased region" description="Pro residues" evidence="7">
    <location>
        <begin position="232"/>
        <end position="244"/>
    </location>
</feature>
<dbReference type="InterPro" id="IPR012677">
    <property type="entry name" value="Nucleotide-bd_a/b_plait_sf"/>
</dbReference>
<keyword evidence="2" id="KW-0507">mRNA processing</keyword>
<feature type="compositionally biased region" description="Basic and acidic residues" evidence="7">
    <location>
        <begin position="299"/>
        <end position="317"/>
    </location>
</feature>
<dbReference type="PANTHER" id="PTHR23003:SF62">
    <property type="entry name" value="SERINE_ARGININE (SR)-TYPE SHUTTLING MRNA BINDING PROTEIN NPL3"/>
    <property type="match status" value="1"/>
</dbReference>
<dbReference type="SMART" id="SM00360">
    <property type="entry name" value="RRM"/>
    <property type="match status" value="2"/>
</dbReference>
<dbReference type="OrthoDB" id="1099063at2759"/>
<dbReference type="PANTHER" id="PTHR23003">
    <property type="entry name" value="RNA RECOGNITION MOTIF RRM DOMAIN CONTAINING PROTEIN"/>
    <property type="match status" value="1"/>
</dbReference>
<feature type="compositionally biased region" description="Basic and acidic residues" evidence="7">
    <location>
        <begin position="169"/>
        <end position="180"/>
    </location>
</feature>
<name>W7UCP1_9STRA</name>
<dbReference type="PROSITE" id="PS50102">
    <property type="entry name" value="RRM"/>
    <property type="match status" value="1"/>
</dbReference>
<comment type="subcellular location">
    <subcellularLocation>
        <location evidence="1">Nucleus</location>
    </subcellularLocation>
</comment>
<feature type="compositionally biased region" description="Basic and acidic residues" evidence="7">
    <location>
        <begin position="398"/>
        <end position="411"/>
    </location>
</feature>
<evidence type="ECO:0000256" key="2">
    <source>
        <dbReference type="ARBA" id="ARBA00022664"/>
    </source>
</evidence>
<evidence type="ECO:0000256" key="5">
    <source>
        <dbReference type="ARBA" id="ARBA00023242"/>
    </source>
</evidence>
<dbReference type="CDD" id="cd00590">
    <property type="entry name" value="RRM_SF"/>
    <property type="match status" value="1"/>
</dbReference>
<keyword evidence="4 6" id="KW-0694">RNA-binding</keyword>
<evidence type="ECO:0000313" key="9">
    <source>
        <dbReference type="EMBL" id="EWM30536.1"/>
    </source>
</evidence>
<evidence type="ECO:0000256" key="3">
    <source>
        <dbReference type="ARBA" id="ARBA00022737"/>
    </source>
</evidence>
<feature type="compositionally biased region" description="Low complexity" evidence="7">
    <location>
        <begin position="284"/>
        <end position="298"/>
    </location>
</feature>
<dbReference type="InterPro" id="IPR000504">
    <property type="entry name" value="RRM_dom"/>
</dbReference>
<feature type="compositionally biased region" description="Pro residues" evidence="7">
    <location>
        <begin position="319"/>
        <end position="330"/>
    </location>
</feature>